<dbReference type="CDD" id="cd00092">
    <property type="entry name" value="HTH_CRP"/>
    <property type="match status" value="1"/>
</dbReference>
<dbReference type="PROSITE" id="PS51063">
    <property type="entry name" value="HTH_CRP_2"/>
    <property type="match status" value="1"/>
</dbReference>
<dbReference type="Gene3D" id="2.60.120.10">
    <property type="entry name" value="Jelly Rolls"/>
    <property type="match status" value="1"/>
</dbReference>
<evidence type="ECO:0000256" key="2">
    <source>
        <dbReference type="ARBA" id="ARBA00023125"/>
    </source>
</evidence>
<dbReference type="PRINTS" id="PR00034">
    <property type="entry name" value="HTHCRP"/>
</dbReference>
<reference evidence="6 7" key="1">
    <citation type="submission" date="2019-11" db="EMBL/GenBank/DDBJ databases">
        <title>Draft Whole-Genome sequence of the marine photosynthetic bacterium Rhodovulum strictum DSM 11289.</title>
        <authorList>
            <person name="Kyndt J.A."/>
            <person name="Meyer T.E."/>
        </authorList>
    </citation>
    <scope>NUCLEOTIDE SEQUENCE [LARGE SCALE GENOMIC DNA]</scope>
    <source>
        <strain evidence="6 7">DSM 11289</strain>
    </source>
</reference>
<proteinExistence type="predicted"/>
<dbReference type="PANTHER" id="PTHR24567">
    <property type="entry name" value="CRP FAMILY TRANSCRIPTIONAL REGULATORY PROTEIN"/>
    <property type="match status" value="1"/>
</dbReference>
<dbReference type="CDD" id="cd00038">
    <property type="entry name" value="CAP_ED"/>
    <property type="match status" value="1"/>
</dbReference>
<keyword evidence="1" id="KW-0805">Transcription regulation</keyword>
<dbReference type="Pfam" id="PF00027">
    <property type="entry name" value="cNMP_binding"/>
    <property type="match status" value="1"/>
</dbReference>
<dbReference type="InterPro" id="IPR036390">
    <property type="entry name" value="WH_DNA-bd_sf"/>
</dbReference>
<dbReference type="GO" id="GO:0003700">
    <property type="term" value="F:DNA-binding transcription factor activity"/>
    <property type="evidence" value="ECO:0007669"/>
    <property type="project" value="TreeGrafter"/>
</dbReference>
<evidence type="ECO:0000313" key="6">
    <source>
        <dbReference type="EMBL" id="MRH22298.1"/>
    </source>
</evidence>
<keyword evidence="2" id="KW-0238">DNA-binding</keyword>
<name>A0A844BIK6_9RHOB</name>
<dbReference type="AlphaFoldDB" id="A0A844BIK6"/>
<feature type="domain" description="Cyclic nucleotide-binding" evidence="4">
    <location>
        <begin position="67"/>
        <end position="184"/>
    </location>
</feature>
<dbReference type="PANTHER" id="PTHR24567:SF26">
    <property type="entry name" value="REGULATORY PROTEIN YEIL"/>
    <property type="match status" value="1"/>
</dbReference>
<evidence type="ECO:0000256" key="3">
    <source>
        <dbReference type="ARBA" id="ARBA00023163"/>
    </source>
</evidence>
<accession>A0A844BIK6</accession>
<comment type="caution">
    <text evidence="6">The sequence shown here is derived from an EMBL/GenBank/DDBJ whole genome shotgun (WGS) entry which is preliminary data.</text>
</comment>
<evidence type="ECO:0000259" key="5">
    <source>
        <dbReference type="PROSITE" id="PS51063"/>
    </source>
</evidence>
<dbReference type="Gene3D" id="1.10.10.10">
    <property type="entry name" value="Winged helix-like DNA-binding domain superfamily/Winged helix DNA-binding domain"/>
    <property type="match status" value="1"/>
</dbReference>
<evidence type="ECO:0000313" key="7">
    <source>
        <dbReference type="Proteomes" id="UP000466730"/>
    </source>
</evidence>
<dbReference type="Proteomes" id="UP000466730">
    <property type="component" value="Unassembled WGS sequence"/>
</dbReference>
<dbReference type="InterPro" id="IPR036388">
    <property type="entry name" value="WH-like_DNA-bd_sf"/>
</dbReference>
<dbReference type="InterPro" id="IPR014710">
    <property type="entry name" value="RmlC-like_jellyroll"/>
</dbReference>
<dbReference type="InterPro" id="IPR050397">
    <property type="entry name" value="Env_Response_Regulators"/>
</dbReference>
<dbReference type="EMBL" id="WJPO01000028">
    <property type="protein sequence ID" value="MRH22298.1"/>
    <property type="molecule type" value="Genomic_DNA"/>
</dbReference>
<organism evidence="6 7">
    <name type="scientific">Rhodovulum strictum</name>
    <dbReference type="NCBI Taxonomy" id="58314"/>
    <lineage>
        <taxon>Bacteria</taxon>
        <taxon>Pseudomonadati</taxon>
        <taxon>Pseudomonadota</taxon>
        <taxon>Alphaproteobacteria</taxon>
        <taxon>Rhodobacterales</taxon>
        <taxon>Paracoccaceae</taxon>
        <taxon>Rhodovulum</taxon>
    </lineage>
</organism>
<dbReference type="PROSITE" id="PS50042">
    <property type="entry name" value="CNMP_BINDING_3"/>
    <property type="match status" value="1"/>
</dbReference>
<sequence>MADCRCGNIDDGQCDEYASRLGTPAAAIPAIAAKTGDGRGQRMASREPDDLPSPSLAGGFAGLLARLMHNLPEDQIRALSGIARLRDIPRGTEVVTEGSPPDEIGYLIGGALGMQKCLPDGRTHIIGLLVPNDIYGRLFNGPAAYDIVALTEARVLAFPRAPFERILEASPEIERRFLVNVLDELDSAREWILLMGGHKIIERLASFLVILLRRTLRGSGPRPAEAPVRVRIPIRRTDLAHYLGTTPESISRALHELESQAILRLLNAYEIEIADLPGLVRISGADHLGPE</sequence>
<dbReference type="GO" id="GO:0005829">
    <property type="term" value="C:cytosol"/>
    <property type="evidence" value="ECO:0007669"/>
    <property type="project" value="TreeGrafter"/>
</dbReference>
<dbReference type="InterPro" id="IPR018490">
    <property type="entry name" value="cNMP-bd_dom_sf"/>
</dbReference>
<dbReference type="Pfam" id="PF13545">
    <property type="entry name" value="HTH_Crp_2"/>
    <property type="match status" value="1"/>
</dbReference>
<dbReference type="InterPro" id="IPR012318">
    <property type="entry name" value="HTH_CRP"/>
</dbReference>
<dbReference type="SUPFAM" id="SSF51206">
    <property type="entry name" value="cAMP-binding domain-like"/>
    <property type="match status" value="1"/>
</dbReference>
<dbReference type="GO" id="GO:0003677">
    <property type="term" value="F:DNA binding"/>
    <property type="evidence" value="ECO:0007669"/>
    <property type="project" value="UniProtKB-KW"/>
</dbReference>
<feature type="domain" description="HTH crp-type" evidence="5">
    <location>
        <begin position="198"/>
        <end position="277"/>
    </location>
</feature>
<dbReference type="OrthoDB" id="667966at2"/>
<dbReference type="SMART" id="SM00100">
    <property type="entry name" value="cNMP"/>
    <property type="match status" value="1"/>
</dbReference>
<dbReference type="SMART" id="SM00419">
    <property type="entry name" value="HTH_CRP"/>
    <property type="match status" value="1"/>
</dbReference>
<gene>
    <name evidence="6" type="ORF">GH815_15035</name>
</gene>
<evidence type="ECO:0000259" key="4">
    <source>
        <dbReference type="PROSITE" id="PS50042"/>
    </source>
</evidence>
<keyword evidence="7" id="KW-1185">Reference proteome</keyword>
<protein>
    <submittedName>
        <fullName evidence="6">Helix-turn-helix domain-containing protein</fullName>
    </submittedName>
</protein>
<keyword evidence="3" id="KW-0804">Transcription</keyword>
<evidence type="ECO:0000256" key="1">
    <source>
        <dbReference type="ARBA" id="ARBA00023015"/>
    </source>
</evidence>
<dbReference type="SUPFAM" id="SSF46785">
    <property type="entry name" value="Winged helix' DNA-binding domain"/>
    <property type="match status" value="1"/>
</dbReference>
<dbReference type="InterPro" id="IPR000595">
    <property type="entry name" value="cNMP-bd_dom"/>
</dbReference>